<dbReference type="KEGG" id="psim:KR76_21805"/>
<protein>
    <submittedName>
        <fullName evidence="1">Uncharacterized protein</fullName>
    </submittedName>
</protein>
<dbReference type="PANTHER" id="PTHR43796">
    <property type="entry name" value="CARBOXYNORSPERMIDINE SYNTHASE"/>
    <property type="match status" value="1"/>
</dbReference>
<dbReference type="SUPFAM" id="SSF51735">
    <property type="entry name" value="NAD(P)-binding Rossmann-fold domains"/>
    <property type="match status" value="1"/>
</dbReference>
<dbReference type="InterPro" id="IPR005097">
    <property type="entry name" value="Sacchrp_dh_NADP-bd"/>
</dbReference>
<keyword evidence="2" id="KW-1185">Reference proteome</keyword>
<dbReference type="STRING" id="2045.KR76_21805"/>
<reference evidence="1 2" key="1">
    <citation type="journal article" date="2015" name="Genome Announc.">
        <title>Complete Genome Sequence of Steroid-Transforming Nocardioides simplex VKM Ac-2033D.</title>
        <authorList>
            <person name="Shtratnikova V.Y."/>
            <person name="Schelkunov M.I."/>
            <person name="Pekov Y.A."/>
            <person name="Fokina V.V."/>
            <person name="Logacheva M.D."/>
            <person name="Sokolov S.L."/>
            <person name="Bragin E.Y."/>
            <person name="Ashapkin V.V."/>
            <person name="Donova M.V."/>
        </authorList>
    </citation>
    <scope>NUCLEOTIDE SEQUENCE [LARGE SCALE GENOMIC DNA]</scope>
    <source>
        <strain evidence="1 2">VKM Ac-2033D</strain>
    </source>
</reference>
<dbReference type="PROSITE" id="PS00065">
    <property type="entry name" value="D_2_HYDROXYACID_DH_1"/>
    <property type="match status" value="1"/>
</dbReference>
<dbReference type="InterPro" id="IPR029752">
    <property type="entry name" value="D-isomer_DH_CS1"/>
</dbReference>
<dbReference type="HOGENOM" id="CLU_032858_0_0_11"/>
<dbReference type="GeneID" id="96611420"/>
<dbReference type="OrthoDB" id="9769367at2"/>
<evidence type="ECO:0000313" key="2">
    <source>
        <dbReference type="Proteomes" id="UP000030300"/>
    </source>
</evidence>
<dbReference type="Pfam" id="PF16653">
    <property type="entry name" value="Sacchrp_dh_C"/>
    <property type="match status" value="1"/>
</dbReference>
<dbReference type="eggNOG" id="COG1748">
    <property type="taxonomic scope" value="Bacteria"/>
</dbReference>
<proteinExistence type="predicted"/>
<dbReference type="Gene3D" id="3.30.360.10">
    <property type="entry name" value="Dihydrodipicolinate Reductase, domain 2"/>
    <property type="match status" value="1"/>
</dbReference>
<dbReference type="SUPFAM" id="SSF55347">
    <property type="entry name" value="Glyceraldehyde-3-phosphate dehydrogenase-like, C-terminal domain"/>
    <property type="match status" value="1"/>
</dbReference>
<dbReference type="EMBL" id="CP009896">
    <property type="protein sequence ID" value="AIY18753.1"/>
    <property type="molecule type" value="Genomic_DNA"/>
</dbReference>
<accession>A0A0A1DQB2</accession>
<name>A0A0A1DQB2_NOCSI</name>
<gene>
    <name evidence="1" type="ORF">KR76_21805</name>
</gene>
<dbReference type="AlphaFoldDB" id="A0A0A1DQB2"/>
<dbReference type="PANTHER" id="PTHR43796:SF2">
    <property type="entry name" value="CARBOXYNORSPERMIDINE SYNTHASE"/>
    <property type="match status" value="1"/>
</dbReference>
<sequence length="370" mass="39957">MTASTKRSINQVGVIGLGKVGELVAGLLTDSGFKVSGYDASPRPGLRFETAELDVSDAAALREALRGVDAVVSCLPYDRNIEVAEAAAAVGCHYFDLTEDVPTTQRVIELAAQTPGVAFVPQCGLAPGLIGIVGASLAKGFDEIRSIELKVGALPQNPTGLLGYAFNWSAEGVVNEYLNDCEVLRSGRRQMVPAMEEKERVVIGGIELEAALTSGGLGTMCQTYEGRVQRLDYKTLRYPGHFDQMHFLFDELGLRECRDEVGRILVKAKPPVNDDIVYLHAAVEGIKNGQPFRENHVRGYLPVEIPDGQGEVRSWRAISWTTASAAVAVVELVAEGALPQEGFVRQEDITLDDLHATQAGRRFADYGKIA</sequence>
<dbReference type="InterPro" id="IPR036291">
    <property type="entry name" value="NAD(P)-bd_dom_sf"/>
</dbReference>
<evidence type="ECO:0000313" key="1">
    <source>
        <dbReference type="EMBL" id="AIY18753.1"/>
    </source>
</evidence>
<dbReference type="Proteomes" id="UP000030300">
    <property type="component" value="Chromosome"/>
</dbReference>
<dbReference type="RefSeq" id="WP_038681304.1">
    <property type="nucleotide sequence ID" value="NZ_BJMC01000011.1"/>
</dbReference>
<dbReference type="Pfam" id="PF03435">
    <property type="entry name" value="Sacchrp_dh_NADP"/>
    <property type="match status" value="1"/>
</dbReference>
<organism evidence="1 2">
    <name type="scientific">Nocardioides simplex</name>
    <name type="common">Arthrobacter simplex</name>
    <dbReference type="NCBI Taxonomy" id="2045"/>
    <lineage>
        <taxon>Bacteria</taxon>
        <taxon>Bacillati</taxon>
        <taxon>Actinomycetota</taxon>
        <taxon>Actinomycetes</taxon>
        <taxon>Propionibacteriales</taxon>
        <taxon>Nocardioidaceae</taxon>
        <taxon>Pimelobacter</taxon>
    </lineage>
</organism>
<dbReference type="Gene3D" id="3.40.50.720">
    <property type="entry name" value="NAD(P)-binding Rossmann-like Domain"/>
    <property type="match status" value="1"/>
</dbReference>
<dbReference type="InterPro" id="IPR032095">
    <property type="entry name" value="Sacchrp_dh-like_C"/>
</dbReference>